<name>A0AAQ3JMV6_9LILI</name>
<organism evidence="1 2">
    <name type="scientific">Canna indica</name>
    <name type="common">Indian-shot</name>
    <dbReference type="NCBI Taxonomy" id="4628"/>
    <lineage>
        <taxon>Eukaryota</taxon>
        <taxon>Viridiplantae</taxon>
        <taxon>Streptophyta</taxon>
        <taxon>Embryophyta</taxon>
        <taxon>Tracheophyta</taxon>
        <taxon>Spermatophyta</taxon>
        <taxon>Magnoliopsida</taxon>
        <taxon>Liliopsida</taxon>
        <taxon>Zingiberales</taxon>
        <taxon>Cannaceae</taxon>
        <taxon>Canna</taxon>
    </lineage>
</organism>
<protein>
    <submittedName>
        <fullName evidence="1">Uncharacterized protein</fullName>
    </submittedName>
</protein>
<evidence type="ECO:0000313" key="1">
    <source>
        <dbReference type="EMBL" id="WOK92959.1"/>
    </source>
</evidence>
<proteinExistence type="predicted"/>
<sequence length="97" mass="10856">MQQPQLQPLSSMKSNPATLDRFLDALGSLRHEKMIVEMNKSHIMMAQKATSSPPCDSKKAIAIDLLELLHWRSPKPIGCIYRLSRDGDSLTPLLISI</sequence>
<reference evidence="1 2" key="1">
    <citation type="submission" date="2023-10" db="EMBL/GenBank/DDBJ databases">
        <title>Chromosome-scale genome assembly provides insights into flower coloration mechanisms of Canna indica.</title>
        <authorList>
            <person name="Li C."/>
        </authorList>
    </citation>
    <scope>NUCLEOTIDE SEQUENCE [LARGE SCALE GENOMIC DNA]</scope>
    <source>
        <tissue evidence="1">Flower</tissue>
    </source>
</reference>
<evidence type="ECO:0000313" key="2">
    <source>
        <dbReference type="Proteomes" id="UP001327560"/>
    </source>
</evidence>
<accession>A0AAQ3JMV6</accession>
<dbReference type="EMBL" id="CP136890">
    <property type="protein sequence ID" value="WOK92959.1"/>
    <property type="molecule type" value="Genomic_DNA"/>
</dbReference>
<dbReference type="AlphaFoldDB" id="A0AAQ3JMV6"/>
<keyword evidence="2" id="KW-1185">Reference proteome</keyword>
<gene>
    <name evidence="1" type="ORF">Cni_G01651</name>
</gene>
<dbReference type="Proteomes" id="UP001327560">
    <property type="component" value="Chromosome 1"/>
</dbReference>